<dbReference type="PANTHER" id="PTHR30290">
    <property type="entry name" value="PERIPLASMIC BINDING COMPONENT OF ABC TRANSPORTER"/>
    <property type="match status" value="1"/>
</dbReference>
<keyword evidence="2" id="KW-0813">Transport</keyword>
<name>A0ABR7N0H5_9FIRM</name>
<dbReference type="PANTHER" id="PTHR30290:SF9">
    <property type="entry name" value="OLIGOPEPTIDE-BINDING PROTEIN APPA"/>
    <property type="match status" value="1"/>
</dbReference>
<dbReference type="PROSITE" id="PS51257">
    <property type="entry name" value="PROKAR_LIPOPROTEIN"/>
    <property type="match status" value="1"/>
</dbReference>
<feature type="compositionally biased region" description="Basic and acidic residues" evidence="4">
    <location>
        <begin position="32"/>
        <end position="60"/>
    </location>
</feature>
<sequence length="666" mass="74476">MHHLWKKGLALALIFCVSVSGVGCSGNKKDKKKEPAATEDVSSEKVTELPKVEAGGKGKDKSDVPLVVACDAFEKQFNPFSDKNKADQKAVNLTQLHLLTFDREGAVVKHAIQGEKRRFNGETFYYEGPANIKIRRDHDEDTTSYIITLRKDLTFSDGSPVTVDDVIFSMYAFADSSYQGAETFGQLPIIGLEKYRGTSGKDKGKSALDIDGIEKVTDYKVKVTVRGYDRDALTALNIPVCSLQFYGNKKEFNVLAGSFGFKKGDISSLVKKKNAPFGAGPYQYIKYEKGIVYYEANEKYYRGCPETAFVQLKEVAGSSDVQKLEALTNGDFDVVDMSASNSVIDIITEENSSGKLTGRVYGGKLWDGDYYHYIGMNAEKVCVDGKADSTRSKNMRKAFAVLFSCNRSNMVELSQKGAAVIDYPASQISWSVPQAEDEEYEQAYNKDVDGNVVYNSNMSVDERAQAACKAALGYLKKAGFKVKKGVITEVPENTRKKYIIYIPSDAQQQGMLTIARNARKLFKQLGLKLELKEGCSQKKLEKHLQQGTAQIWCGKAETSVNGDMYAMYHSRLQKDKTAGSRNYFRIQDSDLDDYIEDSMKAVKLKKSISLYAQSYDKILDWAVEVPVYQERNLTIFSTARVNLETVAQDISPYYDWMQDIQLVEMK</sequence>
<evidence type="ECO:0000256" key="2">
    <source>
        <dbReference type="ARBA" id="ARBA00022448"/>
    </source>
</evidence>
<keyword evidence="3" id="KW-0732">Signal</keyword>
<dbReference type="RefSeq" id="WP_249297648.1">
    <property type="nucleotide sequence ID" value="NZ_JACRSX010000005.1"/>
</dbReference>
<gene>
    <name evidence="6" type="ORF">H8704_05720</name>
</gene>
<organism evidence="6 7">
    <name type="scientific">Jutongia huaianensis</name>
    <dbReference type="NCBI Taxonomy" id="2763668"/>
    <lineage>
        <taxon>Bacteria</taxon>
        <taxon>Bacillati</taxon>
        <taxon>Bacillota</taxon>
        <taxon>Clostridia</taxon>
        <taxon>Lachnospirales</taxon>
        <taxon>Lachnospiraceae</taxon>
        <taxon>Jutongia</taxon>
    </lineage>
</organism>
<reference evidence="6 7" key="1">
    <citation type="submission" date="2020-08" db="EMBL/GenBank/DDBJ databases">
        <title>Genome public.</title>
        <authorList>
            <person name="Liu C."/>
            <person name="Sun Q."/>
        </authorList>
    </citation>
    <scope>NUCLEOTIDE SEQUENCE [LARGE SCALE GENOMIC DNA]</scope>
    <source>
        <strain evidence="6 7">NSJ-37</strain>
    </source>
</reference>
<feature type="region of interest" description="Disordered" evidence="4">
    <location>
        <begin position="24"/>
        <end position="60"/>
    </location>
</feature>
<comment type="similarity">
    <text evidence="1">Belongs to the bacterial solute-binding protein 5 family.</text>
</comment>
<comment type="caution">
    <text evidence="6">The sequence shown here is derived from an EMBL/GenBank/DDBJ whole genome shotgun (WGS) entry which is preliminary data.</text>
</comment>
<dbReference type="Pfam" id="PF00496">
    <property type="entry name" value="SBP_bac_5"/>
    <property type="match status" value="1"/>
</dbReference>
<evidence type="ECO:0000256" key="3">
    <source>
        <dbReference type="ARBA" id="ARBA00022729"/>
    </source>
</evidence>
<proteinExistence type="inferred from homology"/>
<dbReference type="Gene3D" id="3.40.190.10">
    <property type="entry name" value="Periplasmic binding protein-like II"/>
    <property type="match status" value="1"/>
</dbReference>
<dbReference type="Proteomes" id="UP000606193">
    <property type="component" value="Unassembled WGS sequence"/>
</dbReference>
<dbReference type="SUPFAM" id="SSF53850">
    <property type="entry name" value="Periplasmic binding protein-like II"/>
    <property type="match status" value="1"/>
</dbReference>
<evidence type="ECO:0000256" key="1">
    <source>
        <dbReference type="ARBA" id="ARBA00005695"/>
    </source>
</evidence>
<dbReference type="InterPro" id="IPR000914">
    <property type="entry name" value="SBP_5_dom"/>
</dbReference>
<evidence type="ECO:0000313" key="6">
    <source>
        <dbReference type="EMBL" id="MBC8562136.1"/>
    </source>
</evidence>
<dbReference type="InterPro" id="IPR039424">
    <property type="entry name" value="SBP_5"/>
</dbReference>
<evidence type="ECO:0000313" key="7">
    <source>
        <dbReference type="Proteomes" id="UP000606193"/>
    </source>
</evidence>
<keyword evidence="7" id="KW-1185">Reference proteome</keyword>
<dbReference type="EMBL" id="JACRSX010000005">
    <property type="protein sequence ID" value="MBC8562136.1"/>
    <property type="molecule type" value="Genomic_DNA"/>
</dbReference>
<evidence type="ECO:0000256" key="4">
    <source>
        <dbReference type="SAM" id="MobiDB-lite"/>
    </source>
</evidence>
<feature type="domain" description="Solute-binding protein family 5" evidence="5">
    <location>
        <begin position="138"/>
        <end position="571"/>
    </location>
</feature>
<dbReference type="Gene3D" id="3.10.105.10">
    <property type="entry name" value="Dipeptide-binding Protein, Domain 3"/>
    <property type="match status" value="1"/>
</dbReference>
<evidence type="ECO:0000259" key="5">
    <source>
        <dbReference type="Pfam" id="PF00496"/>
    </source>
</evidence>
<accession>A0ABR7N0H5</accession>
<protein>
    <recommendedName>
        <fullName evidence="5">Solute-binding protein family 5 domain-containing protein</fullName>
    </recommendedName>
</protein>